<dbReference type="RefSeq" id="WP_188705209.1">
    <property type="nucleotide sequence ID" value="NZ_BMLX01000004.1"/>
</dbReference>
<keyword evidence="9" id="KW-1185">Reference proteome</keyword>
<dbReference type="EC" id="5.2.1.8" evidence="3"/>
<dbReference type="Gene3D" id="3.10.50.40">
    <property type="match status" value="1"/>
</dbReference>
<dbReference type="InterPro" id="IPR046357">
    <property type="entry name" value="PPIase_dom_sf"/>
</dbReference>
<evidence type="ECO:0000256" key="1">
    <source>
        <dbReference type="ARBA" id="ARBA00000971"/>
    </source>
</evidence>
<comment type="catalytic activity">
    <reaction evidence="1">
        <text>[protein]-peptidylproline (omega=180) = [protein]-peptidylproline (omega=0)</text>
        <dbReference type="Rhea" id="RHEA:16237"/>
        <dbReference type="Rhea" id="RHEA-COMP:10747"/>
        <dbReference type="Rhea" id="RHEA-COMP:10748"/>
        <dbReference type="ChEBI" id="CHEBI:83833"/>
        <dbReference type="ChEBI" id="CHEBI:83834"/>
        <dbReference type="EC" id="5.2.1.8"/>
    </reaction>
</comment>
<dbReference type="InterPro" id="IPR023058">
    <property type="entry name" value="PPIase_PpiC_CS"/>
</dbReference>
<dbReference type="GO" id="GO:0016853">
    <property type="term" value="F:isomerase activity"/>
    <property type="evidence" value="ECO:0007669"/>
    <property type="project" value="UniProtKB-KW"/>
</dbReference>
<dbReference type="Gene3D" id="1.10.8.1040">
    <property type="match status" value="1"/>
</dbReference>
<reference evidence="9" key="1">
    <citation type="journal article" date="2019" name="Int. J. Syst. Evol. Microbiol.">
        <title>The Global Catalogue of Microorganisms (GCM) 10K type strain sequencing project: providing services to taxonomists for standard genome sequencing and annotation.</title>
        <authorList>
            <consortium name="The Broad Institute Genomics Platform"/>
            <consortium name="The Broad Institute Genome Sequencing Center for Infectious Disease"/>
            <person name="Wu L."/>
            <person name="Ma J."/>
        </authorList>
    </citation>
    <scope>NUCLEOTIDE SEQUENCE [LARGE SCALE GENOMIC DNA]</scope>
    <source>
        <strain evidence="9">CGMCC 1.8859</strain>
    </source>
</reference>
<gene>
    <name evidence="8" type="ORF">GCM10010970_30360</name>
</gene>
<evidence type="ECO:0000256" key="3">
    <source>
        <dbReference type="ARBA" id="ARBA00013194"/>
    </source>
</evidence>
<protein>
    <recommendedName>
        <fullName evidence="3">peptidylprolyl isomerase</fullName>
        <ecNumber evidence="3">5.2.1.8</ecNumber>
    </recommendedName>
</protein>
<evidence type="ECO:0000256" key="5">
    <source>
        <dbReference type="ARBA" id="ARBA00023235"/>
    </source>
</evidence>
<evidence type="ECO:0000256" key="6">
    <source>
        <dbReference type="PROSITE-ProRule" id="PRU00278"/>
    </source>
</evidence>
<sequence length="243" mass="26475">MAITVNGVEITDAMIQAELPHHDDAPHAVDGAVQELILRELLLQAAKAKGLDVSKPEEAIGTLLQNEVQSDEATEAECQAFYAENPQAFVRGEQAEASHILFTADNPTEAALVRAKAEGILNELKEQPFKFEALAREHSACPSGKQGGALGQFGRGQMVPEFDQAVFSMGENELLPTLVETQFGLHIIRTGKKTSGDTVSYDEVKDRLGEFLTETKSRRAMHEYLQTLVQAANIEGYELKPAA</sequence>
<dbReference type="PROSITE" id="PS50198">
    <property type="entry name" value="PPIC_PPIASE_2"/>
    <property type="match status" value="1"/>
</dbReference>
<evidence type="ECO:0000259" key="7">
    <source>
        <dbReference type="PROSITE" id="PS50198"/>
    </source>
</evidence>
<evidence type="ECO:0000256" key="4">
    <source>
        <dbReference type="ARBA" id="ARBA00023110"/>
    </source>
</evidence>
<proteinExistence type="inferred from homology"/>
<evidence type="ECO:0000313" key="9">
    <source>
        <dbReference type="Proteomes" id="UP000637267"/>
    </source>
</evidence>
<dbReference type="PANTHER" id="PTHR47245:SF2">
    <property type="entry name" value="PEPTIDYL-PROLYL CIS-TRANS ISOMERASE HP_0175-RELATED"/>
    <property type="match status" value="1"/>
</dbReference>
<evidence type="ECO:0000313" key="8">
    <source>
        <dbReference type="EMBL" id="GGP23036.1"/>
    </source>
</evidence>
<dbReference type="SUPFAM" id="SSF54534">
    <property type="entry name" value="FKBP-like"/>
    <property type="match status" value="1"/>
</dbReference>
<comment type="caution">
    <text evidence="8">The sequence shown here is derived from an EMBL/GenBank/DDBJ whole genome shotgun (WGS) entry which is preliminary data.</text>
</comment>
<dbReference type="PANTHER" id="PTHR47245">
    <property type="entry name" value="PEPTIDYLPROLYL ISOMERASE"/>
    <property type="match status" value="1"/>
</dbReference>
<dbReference type="Pfam" id="PF13616">
    <property type="entry name" value="Rotamase_3"/>
    <property type="match status" value="1"/>
</dbReference>
<organism evidence="8 9">
    <name type="scientific">Silvimonas iriomotensis</name>
    <dbReference type="NCBI Taxonomy" id="449662"/>
    <lineage>
        <taxon>Bacteria</taxon>
        <taxon>Pseudomonadati</taxon>
        <taxon>Pseudomonadota</taxon>
        <taxon>Betaproteobacteria</taxon>
        <taxon>Neisseriales</taxon>
        <taxon>Chitinibacteraceae</taxon>
        <taxon>Silvimonas</taxon>
    </lineage>
</organism>
<dbReference type="Proteomes" id="UP000637267">
    <property type="component" value="Unassembled WGS sequence"/>
</dbReference>
<accession>A0ABQ2PC99</accession>
<name>A0ABQ2PC99_9NEIS</name>
<dbReference type="InterPro" id="IPR000297">
    <property type="entry name" value="PPIase_PpiC"/>
</dbReference>
<dbReference type="InterPro" id="IPR050245">
    <property type="entry name" value="PrsA_foldase"/>
</dbReference>
<dbReference type="PROSITE" id="PS01096">
    <property type="entry name" value="PPIC_PPIASE_1"/>
    <property type="match status" value="1"/>
</dbReference>
<evidence type="ECO:0000256" key="2">
    <source>
        <dbReference type="ARBA" id="ARBA00007656"/>
    </source>
</evidence>
<keyword evidence="5 6" id="KW-0413">Isomerase</keyword>
<dbReference type="EMBL" id="BMLX01000004">
    <property type="protein sequence ID" value="GGP23036.1"/>
    <property type="molecule type" value="Genomic_DNA"/>
</dbReference>
<dbReference type="SUPFAM" id="SSF109998">
    <property type="entry name" value="Triger factor/SurA peptide-binding domain-like"/>
    <property type="match status" value="1"/>
</dbReference>
<dbReference type="InterPro" id="IPR027304">
    <property type="entry name" value="Trigger_fact/SurA_dom_sf"/>
</dbReference>
<keyword evidence="4 6" id="KW-0697">Rotamase</keyword>
<comment type="similarity">
    <text evidence="2">Belongs to the PpiC/parvulin rotamase family.</text>
</comment>
<feature type="domain" description="PpiC" evidence="7">
    <location>
        <begin position="92"/>
        <end position="192"/>
    </location>
</feature>